<dbReference type="Proteomes" id="UP001606300">
    <property type="component" value="Unassembled WGS sequence"/>
</dbReference>
<proteinExistence type="predicted"/>
<accession>A0ABW7EU57</accession>
<dbReference type="EMBL" id="JBIGHY010000006">
    <property type="protein sequence ID" value="MFG6415606.1"/>
    <property type="molecule type" value="Genomic_DNA"/>
</dbReference>
<organism evidence="1 2">
    <name type="scientific">Pelomonas dachongensis</name>
    <dbReference type="NCBI Taxonomy" id="3299029"/>
    <lineage>
        <taxon>Bacteria</taxon>
        <taxon>Pseudomonadati</taxon>
        <taxon>Pseudomonadota</taxon>
        <taxon>Betaproteobacteria</taxon>
        <taxon>Burkholderiales</taxon>
        <taxon>Sphaerotilaceae</taxon>
        <taxon>Roseateles</taxon>
    </lineage>
</organism>
<dbReference type="RefSeq" id="WP_394471676.1">
    <property type="nucleotide sequence ID" value="NZ_JBIGHY010000006.1"/>
</dbReference>
<keyword evidence="2" id="KW-1185">Reference proteome</keyword>
<evidence type="ECO:0000313" key="2">
    <source>
        <dbReference type="Proteomes" id="UP001606300"/>
    </source>
</evidence>
<evidence type="ECO:0000313" key="1">
    <source>
        <dbReference type="EMBL" id="MFG6415606.1"/>
    </source>
</evidence>
<protein>
    <submittedName>
        <fullName evidence="1">Uncharacterized protein</fullName>
    </submittedName>
</protein>
<sequence length="102" mass="11114">MLALAYLTVLRDRRDCADELATWPVNMWAALQDKFGAAARSLAAAASSGLQDLLSRSVDFDQALMIANLGLLASMDVDREAFRATAERVRAEVLEELVELAS</sequence>
<reference evidence="1 2" key="1">
    <citation type="submission" date="2024-09" db="EMBL/GenBank/DDBJ databases">
        <title>Novel species of the genus Pelomonas and Roseateles isolated from streams.</title>
        <authorList>
            <person name="Lu H."/>
        </authorList>
    </citation>
    <scope>NUCLEOTIDE SEQUENCE [LARGE SCALE GENOMIC DNA]</scope>
    <source>
        <strain evidence="1 2">DC23W</strain>
    </source>
</reference>
<name>A0ABW7EU57_9BURK</name>
<comment type="caution">
    <text evidence="1">The sequence shown here is derived from an EMBL/GenBank/DDBJ whole genome shotgun (WGS) entry which is preliminary data.</text>
</comment>
<gene>
    <name evidence="1" type="ORF">ACG02S_17055</name>
</gene>